<sequence length="54" mass="6274">MKNTIFRERKSRSQIQGSDRLGTKTSLDFSSCYIISYFFLFGCNGSLHEKLKSF</sequence>
<comment type="caution">
    <text evidence="2">The sequence shown here is derived from an EMBL/GenBank/DDBJ whole genome shotgun (WGS) entry which is preliminary data.</text>
</comment>
<evidence type="ECO:0008006" key="4">
    <source>
        <dbReference type="Google" id="ProtNLM"/>
    </source>
</evidence>
<evidence type="ECO:0000256" key="1">
    <source>
        <dbReference type="SAM" id="MobiDB-lite"/>
    </source>
</evidence>
<dbReference type="AlphaFoldDB" id="A0ABD1LMQ4"/>
<feature type="compositionally biased region" description="Polar residues" evidence="1">
    <location>
        <begin position="13"/>
        <end position="22"/>
    </location>
</feature>
<evidence type="ECO:0000313" key="3">
    <source>
        <dbReference type="Proteomes" id="UP001603857"/>
    </source>
</evidence>
<dbReference type="Proteomes" id="UP001603857">
    <property type="component" value="Unassembled WGS sequence"/>
</dbReference>
<accession>A0ABD1LMQ4</accession>
<gene>
    <name evidence="2" type="ORF">Fmac_023816</name>
</gene>
<feature type="region of interest" description="Disordered" evidence="1">
    <location>
        <begin position="1"/>
        <end position="22"/>
    </location>
</feature>
<name>A0ABD1LMQ4_9FABA</name>
<keyword evidence="3" id="KW-1185">Reference proteome</keyword>
<dbReference type="EMBL" id="JBGMDY010000008">
    <property type="protein sequence ID" value="KAL2324758.1"/>
    <property type="molecule type" value="Genomic_DNA"/>
</dbReference>
<evidence type="ECO:0000313" key="2">
    <source>
        <dbReference type="EMBL" id="KAL2324758.1"/>
    </source>
</evidence>
<organism evidence="2 3">
    <name type="scientific">Flemingia macrophylla</name>
    <dbReference type="NCBI Taxonomy" id="520843"/>
    <lineage>
        <taxon>Eukaryota</taxon>
        <taxon>Viridiplantae</taxon>
        <taxon>Streptophyta</taxon>
        <taxon>Embryophyta</taxon>
        <taxon>Tracheophyta</taxon>
        <taxon>Spermatophyta</taxon>
        <taxon>Magnoliopsida</taxon>
        <taxon>eudicotyledons</taxon>
        <taxon>Gunneridae</taxon>
        <taxon>Pentapetalae</taxon>
        <taxon>rosids</taxon>
        <taxon>fabids</taxon>
        <taxon>Fabales</taxon>
        <taxon>Fabaceae</taxon>
        <taxon>Papilionoideae</taxon>
        <taxon>50 kb inversion clade</taxon>
        <taxon>NPAAA clade</taxon>
        <taxon>indigoferoid/millettioid clade</taxon>
        <taxon>Phaseoleae</taxon>
        <taxon>Flemingia</taxon>
    </lineage>
</organism>
<protein>
    <recommendedName>
        <fullName evidence="4">Lipoprotein</fullName>
    </recommendedName>
</protein>
<proteinExistence type="predicted"/>
<reference evidence="2 3" key="1">
    <citation type="submission" date="2024-08" db="EMBL/GenBank/DDBJ databases">
        <title>Insights into the chromosomal genome structure of Flemingia macrophylla.</title>
        <authorList>
            <person name="Ding Y."/>
            <person name="Zhao Y."/>
            <person name="Bi W."/>
            <person name="Wu M."/>
            <person name="Zhao G."/>
            <person name="Gong Y."/>
            <person name="Li W."/>
            <person name="Zhang P."/>
        </authorList>
    </citation>
    <scope>NUCLEOTIDE SEQUENCE [LARGE SCALE GENOMIC DNA]</scope>
    <source>
        <strain evidence="2">DYQJB</strain>
        <tissue evidence="2">Leaf</tissue>
    </source>
</reference>